<dbReference type="PROSITE" id="PS51257">
    <property type="entry name" value="PROKAR_LIPOPROTEIN"/>
    <property type="match status" value="1"/>
</dbReference>
<accession>A0A412DQG2</accession>
<gene>
    <name evidence="1" type="ORF">DWY65_06580</name>
</gene>
<evidence type="ECO:0000313" key="2">
    <source>
        <dbReference type="Proteomes" id="UP000283310"/>
    </source>
</evidence>
<protein>
    <recommendedName>
        <fullName evidence="3">OmpA family protein</fullName>
    </recommendedName>
</protein>
<dbReference type="Proteomes" id="UP000283310">
    <property type="component" value="Unassembled WGS sequence"/>
</dbReference>
<comment type="caution">
    <text evidence="1">The sequence shown here is derived from an EMBL/GenBank/DDBJ whole genome shotgun (WGS) entry which is preliminary data.</text>
</comment>
<dbReference type="AlphaFoldDB" id="A0A412DQG2"/>
<evidence type="ECO:0008006" key="3">
    <source>
        <dbReference type="Google" id="ProtNLM"/>
    </source>
</evidence>
<reference evidence="1 2" key="1">
    <citation type="submission" date="2018-08" db="EMBL/GenBank/DDBJ databases">
        <title>A genome reference for cultivated species of the human gut microbiota.</title>
        <authorList>
            <person name="Zou Y."/>
            <person name="Xue W."/>
            <person name="Luo G."/>
        </authorList>
    </citation>
    <scope>NUCLEOTIDE SEQUENCE [LARGE SCALE GENOMIC DNA]</scope>
    <source>
        <strain evidence="1 2">AF26-20BH</strain>
    </source>
</reference>
<dbReference type="RefSeq" id="WP_117903331.1">
    <property type="nucleotide sequence ID" value="NZ_JADNPL010000008.1"/>
</dbReference>
<organism evidence="1 2">
    <name type="scientific">Bacteroides stercoris</name>
    <dbReference type="NCBI Taxonomy" id="46506"/>
    <lineage>
        <taxon>Bacteria</taxon>
        <taxon>Pseudomonadati</taxon>
        <taxon>Bacteroidota</taxon>
        <taxon>Bacteroidia</taxon>
        <taxon>Bacteroidales</taxon>
        <taxon>Bacteroidaceae</taxon>
        <taxon>Bacteroides</taxon>
    </lineage>
</organism>
<evidence type="ECO:0000313" key="1">
    <source>
        <dbReference type="EMBL" id="RGR14894.1"/>
    </source>
</evidence>
<proteinExistence type="predicted"/>
<dbReference type="EMBL" id="QRTW01000008">
    <property type="protein sequence ID" value="RGR14894.1"/>
    <property type="molecule type" value="Genomic_DNA"/>
</dbReference>
<name>A0A412DQG2_BACSE</name>
<sequence>MITERLKIWILLLVVAGCGTGTALAQKMVKVSGTVYNIAENRKVPFSDVTVDVYAAKTVAVGEDMKKILDSNDQEKTLLLDQEGKTTTDENGYYEILVPDNGALIFKVGLSPSVLKEVRHQMKIDVSIDEGVMLESVTVTAMRLVLKPEPKAPKMIGNMLIPYNTFKLPPYFGNRFSRLIIQPYVLDCETNDTVTFARPSVYDGKEYALTQERKMGYDMDRDPLRPYIKAEALTTRAMNLDWTDTIIVPDPNRNYSCFAIVNLEDYSASNSRTYQINTCQTKRPMKFLQYNLFSEQMDPLQHKERAQIEKRNTSDKIQLSFLINSDQLTDTPENAQSLAMLRNKLKEIAESPGTVLKEFHVIGTASPDGHYNSNLNLAERRVRKIEQEITSALPRYILERVYRNPHAEVASWEEVVKLLERDGKSTEAGKVKEILAKNKGIEAQGRALKQLDWYPTVIVPYLDELRVVNYNCLYEIYREPNDEEVMAQYREKGLKGSYTRYEYWKLFQLITDEKELEALYRRAYEESLEQKHPWALAGNNLAASYLERDTVDTSILEPLIDLSIHSTDYSRMNADGSRTEIVNRLEVVTNQLCMYIKKGDFEHASVLVKILPEDSKFDLLKAYTWALGGYFQGGTTPEEKERAHKTFETIKASSPQNEVVMYMALDNRAGNAAAKASLAKLPQDSALTWYFKATLSAREGEIEFMNTVIALSECFKRDKSFVATAQNDGEFNEDIIQAAMDMSNL</sequence>